<evidence type="ECO:0000313" key="2">
    <source>
        <dbReference type="EMBL" id="MDT8757693.1"/>
    </source>
</evidence>
<accession>A0ABU3MZH1</accession>
<dbReference type="Pfam" id="PF06210">
    <property type="entry name" value="DUF1003"/>
    <property type="match status" value="1"/>
</dbReference>
<comment type="caution">
    <text evidence="2">The sequence shown here is derived from an EMBL/GenBank/DDBJ whole genome shotgun (WGS) entry which is preliminary data.</text>
</comment>
<feature type="transmembrane region" description="Helical" evidence="1">
    <location>
        <begin position="76"/>
        <end position="98"/>
    </location>
</feature>
<keyword evidence="1" id="KW-0812">Transmembrane</keyword>
<keyword evidence="1" id="KW-0472">Membrane</keyword>
<protein>
    <submittedName>
        <fullName evidence="2">DUF1003 domain-containing protein</fullName>
    </submittedName>
</protein>
<proteinExistence type="predicted"/>
<gene>
    <name evidence="2" type="ORF">MZO42_03190</name>
</gene>
<name>A0ABU3MZH1_9SPHN</name>
<evidence type="ECO:0000256" key="1">
    <source>
        <dbReference type="SAM" id="Phobius"/>
    </source>
</evidence>
<organism evidence="2">
    <name type="scientific">Sphingomonas psychrotolerans</name>
    <dbReference type="NCBI Taxonomy" id="1327635"/>
    <lineage>
        <taxon>Bacteria</taxon>
        <taxon>Pseudomonadati</taxon>
        <taxon>Pseudomonadota</taxon>
        <taxon>Alphaproteobacteria</taxon>
        <taxon>Sphingomonadales</taxon>
        <taxon>Sphingomonadaceae</taxon>
        <taxon>Sphingomonas</taxon>
    </lineage>
</organism>
<dbReference type="EMBL" id="JALMLT010000001">
    <property type="protein sequence ID" value="MDT8757693.1"/>
    <property type="molecule type" value="Genomic_DNA"/>
</dbReference>
<dbReference type="InterPro" id="IPR010406">
    <property type="entry name" value="DUF1003"/>
</dbReference>
<feature type="transmembrane region" description="Helical" evidence="1">
    <location>
        <begin position="47"/>
        <end position="70"/>
    </location>
</feature>
<sequence length="174" mass="19309">MNSTPQMAATLRDNIAELTARQRAEAQSAPLSDRIADRITGFTGSMLFVALHLLVFGLWIAINLGAVPVVPRFDPSFVVLAMVASVEAIFLSTFVLISQNRMAAAADRRADLDLHVNLLAEHELTKLAELVERIAVRLDVPVDDPQFSEIRKDIEPTQVLDALDERRREEGLEH</sequence>
<reference evidence="2" key="1">
    <citation type="submission" date="2022-04" db="EMBL/GenBank/DDBJ databases">
        <title>Tomato heritable bacteria conferring resistance against bacterial wilt.</title>
        <authorList>
            <person name="Yin J."/>
        </authorList>
    </citation>
    <scope>NUCLEOTIDE SEQUENCE</scope>
    <source>
        <strain evidence="2">Cra20</strain>
    </source>
</reference>
<keyword evidence="1" id="KW-1133">Transmembrane helix</keyword>